<feature type="compositionally biased region" description="Basic and acidic residues" evidence="2">
    <location>
        <begin position="148"/>
        <end position="157"/>
    </location>
</feature>
<feature type="compositionally biased region" description="Low complexity" evidence="2">
    <location>
        <begin position="469"/>
        <end position="480"/>
    </location>
</feature>
<feature type="compositionally biased region" description="Basic and acidic residues" evidence="2">
    <location>
        <begin position="556"/>
        <end position="572"/>
    </location>
</feature>
<feature type="compositionally biased region" description="Low complexity" evidence="2">
    <location>
        <begin position="248"/>
        <end position="259"/>
    </location>
</feature>
<feature type="compositionally biased region" description="Basic and acidic residues" evidence="2">
    <location>
        <begin position="654"/>
        <end position="667"/>
    </location>
</feature>
<feature type="coiled-coil region" evidence="1">
    <location>
        <begin position="773"/>
        <end position="800"/>
    </location>
</feature>
<feature type="region of interest" description="Disordered" evidence="2">
    <location>
        <begin position="401"/>
        <end position="428"/>
    </location>
</feature>
<evidence type="ECO:0000256" key="1">
    <source>
        <dbReference type="SAM" id="Coils"/>
    </source>
</evidence>
<feature type="compositionally biased region" description="Basic and acidic residues" evidence="2">
    <location>
        <begin position="125"/>
        <end position="138"/>
    </location>
</feature>
<dbReference type="AlphaFoldDB" id="S7ZCP9"/>
<gene>
    <name evidence="3" type="ORF">PDE_03346</name>
</gene>
<feature type="region of interest" description="Disordered" evidence="2">
    <location>
        <begin position="833"/>
        <end position="855"/>
    </location>
</feature>
<feature type="compositionally biased region" description="Polar residues" evidence="2">
    <location>
        <begin position="212"/>
        <end position="222"/>
    </location>
</feature>
<feature type="compositionally biased region" description="Low complexity" evidence="2">
    <location>
        <begin position="278"/>
        <end position="290"/>
    </location>
</feature>
<feature type="compositionally biased region" description="Polar residues" evidence="2">
    <location>
        <begin position="724"/>
        <end position="749"/>
    </location>
</feature>
<dbReference type="eggNOG" id="ENOG502RNWE">
    <property type="taxonomic scope" value="Eukaryota"/>
</dbReference>
<dbReference type="PhylomeDB" id="S7ZCP9"/>
<sequence>MAERPSRNESLSDLVRFFQTSEDEPPTRAVPVRIPTSPESTTALPIVTETMESVEAPIEPTKETKPLRRRFLQFTQRHKKDPSTKSKLNESQRQIEALQREGFLLAAPKPKSTRSSKTSTSSRNSLERTFSKSKKQDVETIGQPWLETDSKRGSSEFKQHLASLNLSDFGSMVDVAVSLSKHEEDNSNPLSSPMSTTATHGSASPHGHDRQASTSTSNSSNRLILDPDIKSPSRKPKLGLDERQTGASSISSVSGSIKIEPSNANTSKPFQASDKTALGSSGSSGLPPSLKLFPAVAPPRLSSKNSWNALPVAPSKKSPRLPSSVNSLSNQSVSDGKSVNARLRDISSEVHEENGGRSVSGATVRSTVGSTSNETQLPSSISKEHTMNKSLLSSQATMGTLQSFPMPAPTRPLPSLPQPGRAPPAIPESQCLPTAQIARTGLKALESTPLHSCSMTEETHAIDTEKKLPVSVPDSPSSAVLNSRSEPETGSGADPESPSSAYIQDISVSTFPQQNAARQRAPSIRIPRVQEPRDSAGYNEPEGAALADSPLLGRTTEADTGRKRSTRKKLEIDSASARMDRSNLPFGLPSPPPTAVLPSDPPSQSLPDRPSSSKNKTASELASGRILQGVDLHHIASHRRRSMISRSNSSHSSLRHESIPESAEPSHSESPLPSSDDEGFGPNAEATRARRAAEKSSRLLTSLHHGYATVDARPSHSRPRYPQSIRSQTPQGRTSSTLERTATSPQSNYSHSTHRSRESRSSHWTQPGSSQMAHYLEDRVANLERQNQVLQAALLAALNAGVKNPFEGLSDFGHSSSLAQPRHATQYQTRFASRPDSWVGSTHSSDPGGFEAPAHYHENRPHMRQLDNMMEDIESGWLSDKSSVNGARMARER</sequence>
<dbReference type="EMBL" id="KB644411">
    <property type="protein sequence ID" value="EPS28400.1"/>
    <property type="molecule type" value="Genomic_DNA"/>
</dbReference>
<feature type="compositionally biased region" description="Basic and acidic residues" evidence="2">
    <location>
        <begin position="457"/>
        <end position="468"/>
    </location>
</feature>
<organism evidence="3 4">
    <name type="scientific">Penicillium oxalicum (strain 114-2 / CGMCC 5302)</name>
    <name type="common">Penicillium decumbens</name>
    <dbReference type="NCBI Taxonomy" id="933388"/>
    <lineage>
        <taxon>Eukaryota</taxon>
        <taxon>Fungi</taxon>
        <taxon>Dikarya</taxon>
        <taxon>Ascomycota</taxon>
        <taxon>Pezizomycotina</taxon>
        <taxon>Eurotiomycetes</taxon>
        <taxon>Eurotiomycetidae</taxon>
        <taxon>Eurotiales</taxon>
        <taxon>Aspergillaceae</taxon>
        <taxon>Penicillium</taxon>
    </lineage>
</organism>
<feature type="compositionally biased region" description="Pro residues" evidence="2">
    <location>
        <begin position="406"/>
        <end position="426"/>
    </location>
</feature>
<feature type="compositionally biased region" description="Basic residues" evidence="2">
    <location>
        <begin position="67"/>
        <end position="80"/>
    </location>
</feature>
<feature type="compositionally biased region" description="Polar residues" evidence="2">
    <location>
        <begin position="187"/>
        <end position="202"/>
    </location>
</feature>
<evidence type="ECO:0000256" key="2">
    <source>
        <dbReference type="SAM" id="MobiDB-lite"/>
    </source>
</evidence>
<dbReference type="Proteomes" id="UP000019376">
    <property type="component" value="Unassembled WGS sequence"/>
</dbReference>
<accession>S7ZCP9</accession>
<feature type="compositionally biased region" description="Pro residues" evidence="2">
    <location>
        <begin position="588"/>
        <end position="601"/>
    </location>
</feature>
<evidence type="ECO:0000313" key="3">
    <source>
        <dbReference type="EMBL" id="EPS28400.1"/>
    </source>
</evidence>
<feature type="compositionally biased region" description="Low complexity" evidence="2">
    <location>
        <begin position="602"/>
        <end position="613"/>
    </location>
</feature>
<reference evidence="3 4" key="1">
    <citation type="journal article" date="2013" name="PLoS ONE">
        <title>Genomic and secretomic analyses reveal unique features of the lignocellulolytic enzyme system of Penicillium decumbens.</title>
        <authorList>
            <person name="Liu G."/>
            <person name="Zhang L."/>
            <person name="Wei X."/>
            <person name="Zou G."/>
            <person name="Qin Y."/>
            <person name="Ma L."/>
            <person name="Li J."/>
            <person name="Zheng H."/>
            <person name="Wang S."/>
            <person name="Wang C."/>
            <person name="Xun L."/>
            <person name="Zhao G.-P."/>
            <person name="Zhou Z."/>
            <person name="Qu Y."/>
        </authorList>
    </citation>
    <scope>NUCLEOTIDE SEQUENCE [LARGE SCALE GENOMIC DNA]</scope>
    <source>
        <strain evidence="4">114-2 / CGMCC 5302</strain>
    </source>
</reference>
<feature type="region of interest" description="Disordered" evidence="2">
    <location>
        <begin position="180"/>
        <end position="387"/>
    </location>
</feature>
<feature type="region of interest" description="Disordered" evidence="2">
    <location>
        <begin position="455"/>
        <end position="769"/>
    </location>
</feature>
<name>S7ZCP9_PENO1</name>
<protein>
    <submittedName>
        <fullName evidence="3">Uncharacterized protein</fullName>
    </submittedName>
</protein>
<dbReference type="STRING" id="933388.S7ZCP9"/>
<feature type="compositionally biased region" description="Polar residues" evidence="2">
    <location>
        <begin position="360"/>
        <end position="381"/>
    </location>
</feature>
<feature type="region of interest" description="Disordered" evidence="2">
    <location>
        <begin position="18"/>
        <end position="157"/>
    </location>
</feature>
<proteinExistence type="predicted"/>
<dbReference type="OrthoDB" id="4188047at2759"/>
<feature type="compositionally biased region" description="Polar residues" evidence="2">
    <location>
        <begin position="262"/>
        <end position="274"/>
    </location>
</feature>
<evidence type="ECO:0000313" key="4">
    <source>
        <dbReference type="Proteomes" id="UP000019376"/>
    </source>
</evidence>
<feature type="compositionally biased region" description="Low complexity" evidence="2">
    <location>
        <begin position="323"/>
        <end position="334"/>
    </location>
</feature>
<feature type="compositionally biased region" description="Polar residues" evidence="2">
    <location>
        <begin position="497"/>
        <end position="517"/>
    </location>
</feature>
<feature type="compositionally biased region" description="Basic and acidic residues" evidence="2">
    <location>
        <begin position="342"/>
        <end position="355"/>
    </location>
</feature>
<feature type="compositionally biased region" description="Basic and acidic residues" evidence="2">
    <location>
        <begin position="687"/>
        <end position="697"/>
    </location>
</feature>
<feature type="compositionally biased region" description="Basic and acidic residues" evidence="2">
    <location>
        <begin position="81"/>
        <end position="90"/>
    </location>
</feature>
<feature type="compositionally biased region" description="Low complexity" evidence="2">
    <location>
        <begin position="108"/>
        <end position="123"/>
    </location>
</feature>
<keyword evidence="1" id="KW-0175">Coiled coil</keyword>
<dbReference type="HOGENOM" id="CLU_010506_0_0_1"/>
<keyword evidence="4" id="KW-1185">Reference proteome</keyword>